<dbReference type="FunFam" id="3.30.70.890:FF:000001">
    <property type="entry name" value="Galactokinase"/>
    <property type="match status" value="1"/>
</dbReference>
<evidence type="ECO:0000256" key="1">
    <source>
        <dbReference type="ARBA" id="ARBA00006566"/>
    </source>
</evidence>
<evidence type="ECO:0000259" key="14">
    <source>
        <dbReference type="Pfam" id="PF10509"/>
    </source>
</evidence>
<dbReference type="Pfam" id="PF08544">
    <property type="entry name" value="GHMP_kinases_C"/>
    <property type="match status" value="1"/>
</dbReference>
<dbReference type="InterPro" id="IPR006203">
    <property type="entry name" value="GHMP_knse_ATP-bd_CS"/>
</dbReference>
<dbReference type="Proteomes" id="UP000219048">
    <property type="component" value="Unassembled WGS sequence"/>
</dbReference>
<dbReference type="PIRSF" id="PIRSF000530">
    <property type="entry name" value="Galactokinase"/>
    <property type="match status" value="1"/>
</dbReference>
<feature type="domain" description="GHMP kinase C-terminal" evidence="13">
    <location>
        <begin position="279"/>
        <end position="345"/>
    </location>
</feature>
<dbReference type="EMBL" id="OBEH01000007">
    <property type="protein sequence ID" value="SNZ01743.1"/>
    <property type="molecule type" value="Genomic_DNA"/>
</dbReference>
<dbReference type="InterPro" id="IPR013750">
    <property type="entry name" value="GHMP_kinase_C_dom"/>
</dbReference>
<dbReference type="RefSeq" id="WP_097047183.1">
    <property type="nucleotide sequence ID" value="NZ_OBEH01000007.1"/>
</dbReference>
<dbReference type="InterPro" id="IPR006206">
    <property type="entry name" value="Mevalonate/galactokinase"/>
</dbReference>
<dbReference type="GO" id="GO:0005524">
    <property type="term" value="F:ATP binding"/>
    <property type="evidence" value="ECO:0007669"/>
    <property type="project" value="UniProtKB-UniRule"/>
</dbReference>
<dbReference type="Gene3D" id="3.30.70.890">
    <property type="entry name" value="GHMP kinase, C-terminal domain"/>
    <property type="match status" value="1"/>
</dbReference>
<evidence type="ECO:0000256" key="10">
    <source>
        <dbReference type="ARBA" id="ARBA00023277"/>
    </source>
</evidence>
<keyword evidence="6 15" id="KW-0418">Kinase</keyword>
<keyword evidence="5" id="KW-0547">Nucleotide-binding</keyword>
<dbReference type="GO" id="GO:0046872">
    <property type="term" value="F:metal ion binding"/>
    <property type="evidence" value="ECO:0007669"/>
    <property type="project" value="UniProtKB-KW"/>
</dbReference>
<dbReference type="PROSITE" id="PS00627">
    <property type="entry name" value="GHMP_KINASES_ATP"/>
    <property type="match status" value="1"/>
</dbReference>
<dbReference type="InterPro" id="IPR020568">
    <property type="entry name" value="Ribosomal_Su5_D2-typ_SF"/>
</dbReference>
<evidence type="ECO:0000256" key="8">
    <source>
        <dbReference type="ARBA" id="ARBA00022842"/>
    </source>
</evidence>
<dbReference type="GO" id="GO:0006012">
    <property type="term" value="P:galactose metabolic process"/>
    <property type="evidence" value="ECO:0007669"/>
    <property type="project" value="UniProtKB-UniRule"/>
</dbReference>
<keyword evidence="8" id="KW-0460">Magnesium</keyword>
<evidence type="ECO:0000256" key="7">
    <source>
        <dbReference type="ARBA" id="ARBA00022840"/>
    </source>
</evidence>
<dbReference type="SUPFAM" id="SSF54211">
    <property type="entry name" value="Ribosomal protein S5 domain 2-like"/>
    <property type="match status" value="1"/>
</dbReference>
<evidence type="ECO:0000313" key="16">
    <source>
        <dbReference type="Proteomes" id="UP000219048"/>
    </source>
</evidence>
<dbReference type="OrthoDB" id="250531at2"/>
<evidence type="ECO:0000313" key="15">
    <source>
        <dbReference type="EMBL" id="SNZ01743.1"/>
    </source>
</evidence>
<keyword evidence="10" id="KW-0119">Carbohydrate metabolism</keyword>
<dbReference type="PROSITE" id="PS00106">
    <property type="entry name" value="GALACTOKINASE"/>
    <property type="match status" value="1"/>
</dbReference>
<evidence type="ECO:0000256" key="3">
    <source>
        <dbReference type="ARBA" id="ARBA00022679"/>
    </source>
</evidence>
<organism evidence="15 16">
    <name type="scientific">Flagellimonas pacifica</name>
    <dbReference type="NCBI Taxonomy" id="1247520"/>
    <lineage>
        <taxon>Bacteria</taxon>
        <taxon>Pseudomonadati</taxon>
        <taxon>Bacteroidota</taxon>
        <taxon>Flavobacteriia</taxon>
        <taxon>Flavobacteriales</taxon>
        <taxon>Flavobacteriaceae</taxon>
        <taxon>Flagellimonas</taxon>
    </lineage>
</organism>
<dbReference type="GO" id="GO:0005829">
    <property type="term" value="C:cytosol"/>
    <property type="evidence" value="ECO:0007669"/>
    <property type="project" value="TreeGrafter"/>
</dbReference>
<accession>A0A285MYJ6</accession>
<evidence type="ECO:0000256" key="4">
    <source>
        <dbReference type="ARBA" id="ARBA00022723"/>
    </source>
</evidence>
<keyword evidence="4" id="KW-0479">Metal-binding</keyword>
<dbReference type="Gene3D" id="3.30.230.10">
    <property type="match status" value="1"/>
</dbReference>
<dbReference type="Pfam" id="PF10509">
    <property type="entry name" value="GalKase_gal_bdg"/>
    <property type="match status" value="1"/>
</dbReference>
<feature type="domain" description="GHMP kinase N-terminal" evidence="12">
    <location>
        <begin position="86"/>
        <end position="174"/>
    </location>
</feature>
<reference evidence="16" key="1">
    <citation type="submission" date="2017-09" db="EMBL/GenBank/DDBJ databases">
        <authorList>
            <person name="Varghese N."/>
            <person name="Submissions S."/>
        </authorList>
    </citation>
    <scope>NUCLEOTIDE SEQUENCE [LARGE SCALE GENOMIC DNA]</scope>
    <source>
        <strain evidence="16">DSM 25885</strain>
    </source>
</reference>
<dbReference type="PRINTS" id="PR00959">
    <property type="entry name" value="MEVGALKINASE"/>
</dbReference>
<evidence type="ECO:0000256" key="11">
    <source>
        <dbReference type="NCBIfam" id="TIGR00131"/>
    </source>
</evidence>
<keyword evidence="7" id="KW-0067">ATP-binding</keyword>
<dbReference type="PRINTS" id="PR00473">
    <property type="entry name" value="GALCTOKINASE"/>
</dbReference>
<feature type="domain" description="Galactokinase N-terminal" evidence="14">
    <location>
        <begin position="13"/>
        <end position="46"/>
    </location>
</feature>
<dbReference type="Pfam" id="PF00288">
    <property type="entry name" value="GHMP_kinases_N"/>
    <property type="match status" value="1"/>
</dbReference>
<evidence type="ECO:0000256" key="9">
    <source>
        <dbReference type="ARBA" id="ARBA00023144"/>
    </source>
</evidence>
<dbReference type="SUPFAM" id="SSF55060">
    <property type="entry name" value="GHMP Kinase, C-terminal domain"/>
    <property type="match status" value="1"/>
</dbReference>
<comment type="similarity">
    <text evidence="1">Belongs to the GHMP kinase family. GalK subfamily.</text>
</comment>
<proteinExistence type="inferred from homology"/>
<dbReference type="InterPro" id="IPR000705">
    <property type="entry name" value="Galactokinase"/>
</dbReference>
<dbReference type="NCBIfam" id="TIGR00131">
    <property type="entry name" value="gal_kin"/>
    <property type="match status" value="1"/>
</dbReference>
<dbReference type="GO" id="GO:0004335">
    <property type="term" value="F:galactokinase activity"/>
    <property type="evidence" value="ECO:0007669"/>
    <property type="project" value="UniProtKB-UniRule"/>
</dbReference>
<sequence>MKIETKKHIEPKPRVQIVSPGRINLIGEHTDYNNGYVLPAAIDKCIFFKIEKNGSKFNCTITSDHYPDALSVDLRAIKKSEITWENYILGVLDELLKGGKGIEGFDCMIKSELPIGSGLSSSAALECGLTSGLNELFQLGMTKEEIALLSQAAEHNFVGTKCGIMDQFASVFGKQDHVIRLDCKSRKYKYISAELDPYAIILLNSNVAHQLASSEYNTRRLECEKGVAIIRENFPNVESLRDVDLDMLEYCSWFLDDVVFNRCSFVLAENKRVLAAANALKKCDLVKLGSLLYQSHEGLRDLYDVSCAELDFLVEYSKRYKEVLGARLMGGGFGGCTLNLVHKDAVTNYLIDISQAYFDRFNIELTPIEIALENGTKIKTSQ</sequence>
<dbReference type="AlphaFoldDB" id="A0A285MYJ6"/>
<dbReference type="FunFam" id="3.30.230.10:FF:000017">
    <property type="entry name" value="Galactokinase"/>
    <property type="match status" value="1"/>
</dbReference>
<keyword evidence="16" id="KW-1185">Reference proteome</keyword>
<dbReference type="InterPro" id="IPR019539">
    <property type="entry name" value="GalKase_N"/>
</dbReference>
<dbReference type="PANTHER" id="PTHR10457">
    <property type="entry name" value="MEVALONATE KINASE/GALACTOKINASE"/>
    <property type="match status" value="1"/>
</dbReference>
<keyword evidence="9" id="KW-0299">Galactose metabolism</keyword>
<dbReference type="InterPro" id="IPR019741">
    <property type="entry name" value="Galactokinase_CS"/>
</dbReference>
<evidence type="ECO:0000256" key="5">
    <source>
        <dbReference type="ARBA" id="ARBA00022741"/>
    </source>
</evidence>
<evidence type="ECO:0000256" key="6">
    <source>
        <dbReference type="ARBA" id="ARBA00022777"/>
    </source>
</evidence>
<dbReference type="InterPro" id="IPR006204">
    <property type="entry name" value="GHMP_kinase_N_dom"/>
</dbReference>
<name>A0A285MYJ6_9FLAO</name>
<evidence type="ECO:0000259" key="13">
    <source>
        <dbReference type="Pfam" id="PF08544"/>
    </source>
</evidence>
<keyword evidence="2" id="KW-0963">Cytoplasm</keyword>
<keyword evidence="3" id="KW-0808">Transferase</keyword>
<protein>
    <recommendedName>
        <fullName evidence="11">Galactokinase</fullName>
        <ecNumber evidence="11">2.7.1.6</ecNumber>
    </recommendedName>
</protein>
<dbReference type="InterPro" id="IPR036554">
    <property type="entry name" value="GHMP_kinase_C_sf"/>
</dbReference>
<dbReference type="PANTHER" id="PTHR10457:SF7">
    <property type="entry name" value="GALACTOKINASE-RELATED"/>
    <property type="match status" value="1"/>
</dbReference>
<dbReference type="InterPro" id="IPR014721">
    <property type="entry name" value="Ribsml_uS5_D2-typ_fold_subgr"/>
</dbReference>
<evidence type="ECO:0000259" key="12">
    <source>
        <dbReference type="Pfam" id="PF00288"/>
    </source>
</evidence>
<dbReference type="EC" id="2.7.1.6" evidence="11"/>
<evidence type="ECO:0000256" key="2">
    <source>
        <dbReference type="ARBA" id="ARBA00022490"/>
    </source>
</evidence>
<gene>
    <name evidence="15" type="ORF">SAMN06265377_3586</name>
</gene>